<proteinExistence type="predicted"/>
<dbReference type="InterPro" id="IPR027383">
    <property type="entry name" value="Znf_put"/>
</dbReference>
<accession>A0A2S9X3Y4</accession>
<dbReference type="RefSeq" id="WP_106077039.1">
    <property type="nucleotide sequence ID" value="NZ_JAFCYX010000001.1"/>
</dbReference>
<evidence type="ECO:0000313" key="2">
    <source>
        <dbReference type="EMBL" id="MEJ8674277.1"/>
    </source>
</evidence>
<evidence type="ECO:0000313" key="4">
    <source>
        <dbReference type="Proteomes" id="UP000239469"/>
    </source>
</evidence>
<dbReference type="OrthoDB" id="8374021at2"/>
<name>A0A2S9X3Y4_9NEIS</name>
<evidence type="ECO:0000313" key="3">
    <source>
        <dbReference type="EMBL" id="PRP70439.1"/>
    </source>
</evidence>
<organism evidence="3 4">
    <name type="scientific">Chromobacterium amazonense</name>
    <dbReference type="NCBI Taxonomy" id="1382803"/>
    <lineage>
        <taxon>Bacteria</taxon>
        <taxon>Pseudomonadati</taxon>
        <taxon>Pseudomonadota</taxon>
        <taxon>Betaproteobacteria</taxon>
        <taxon>Neisseriales</taxon>
        <taxon>Chromobacteriaceae</taxon>
        <taxon>Chromobacterium</taxon>
    </lineage>
</organism>
<protein>
    <submittedName>
        <fullName evidence="2">Zf-HC2 domain-containing protein</fullName>
    </submittedName>
</protein>
<feature type="domain" description="Putative zinc-finger" evidence="1">
    <location>
        <begin position="5"/>
        <end position="39"/>
    </location>
</feature>
<dbReference type="EMBL" id="MTBD01000026">
    <property type="protein sequence ID" value="PRP70439.1"/>
    <property type="molecule type" value="Genomic_DNA"/>
</dbReference>
<sequence>MKLSCREASRLISAGLDRPLGTAEHLKLRMHLLLCGNCRQFSQQLQLMRRAARRAGDGEDGMPNG</sequence>
<dbReference type="AlphaFoldDB" id="A0A2S9X3Y4"/>
<gene>
    <name evidence="3" type="ORF">BUE93_12370</name>
    <name evidence="2" type="ORF">QCL97_006030</name>
</gene>
<comment type="caution">
    <text evidence="3">The sequence shown here is derived from an EMBL/GenBank/DDBJ whole genome shotgun (WGS) entry which is preliminary data.</text>
</comment>
<dbReference type="EMBL" id="JAVFJF020000008">
    <property type="protein sequence ID" value="MEJ8674277.1"/>
    <property type="molecule type" value="Genomic_DNA"/>
</dbReference>
<keyword evidence="5" id="KW-1185">Reference proteome</keyword>
<reference evidence="3 4" key="1">
    <citation type="submission" date="2017-01" db="EMBL/GenBank/DDBJ databases">
        <title>New insights into the genetic diversity of Chromobacterium isolated from tropical freshwater lake.</title>
        <authorList>
            <person name="Santos A.B."/>
            <person name="Nascimento A.M."/>
            <person name="Da Silva P.C."/>
        </authorList>
    </citation>
    <scope>NUCLEOTIDE SEQUENCE [LARGE SCALE GENOMIC DNA]</scope>
    <source>
        <strain evidence="3 4">56AF</strain>
    </source>
</reference>
<reference evidence="2 5" key="2">
    <citation type="submission" date="2023-12" db="EMBL/GenBank/DDBJ databases">
        <title>Evaluation and characterization of a potential secondary metabolite violacein from indigenous Chromobacterium amazonense SAM215.</title>
        <authorList>
            <person name="Tarafdar M.R."/>
            <person name="Abedin S.M."/>
            <person name="Atiqua A."/>
            <person name="Saha A."/>
            <person name="Khan S.N."/>
        </authorList>
    </citation>
    <scope>NUCLEOTIDE SEQUENCE [LARGE SCALE GENOMIC DNA]</scope>
    <source>
        <strain evidence="2 5">SAM215</strain>
    </source>
</reference>
<dbReference type="Proteomes" id="UP000239469">
    <property type="component" value="Unassembled WGS sequence"/>
</dbReference>
<evidence type="ECO:0000313" key="5">
    <source>
        <dbReference type="Proteomes" id="UP001224516"/>
    </source>
</evidence>
<dbReference type="Pfam" id="PF13490">
    <property type="entry name" value="zf-HC2"/>
    <property type="match status" value="1"/>
</dbReference>
<evidence type="ECO:0000259" key="1">
    <source>
        <dbReference type="Pfam" id="PF13490"/>
    </source>
</evidence>
<dbReference type="Proteomes" id="UP001224516">
    <property type="component" value="Unassembled WGS sequence"/>
</dbReference>